<dbReference type="RefSeq" id="WP_130477426.1">
    <property type="nucleotide sequence ID" value="NZ_SFCC01000011.1"/>
</dbReference>
<dbReference type="Proteomes" id="UP000292003">
    <property type="component" value="Unassembled WGS sequence"/>
</dbReference>
<evidence type="ECO:0000259" key="1">
    <source>
        <dbReference type="Pfam" id="PF01872"/>
    </source>
</evidence>
<proteinExistence type="predicted"/>
<reference evidence="2 3" key="1">
    <citation type="submission" date="2019-02" db="EMBL/GenBank/DDBJ databases">
        <title>Draft genome sequence of Amycolatopsis sp. 8-3EHSu isolated from roots of Suaeda maritima.</title>
        <authorList>
            <person name="Duangmal K."/>
            <person name="Chantavorakit T."/>
        </authorList>
    </citation>
    <scope>NUCLEOTIDE SEQUENCE [LARGE SCALE GENOMIC DNA]</scope>
    <source>
        <strain evidence="2 3">8-3EHSu</strain>
    </source>
</reference>
<dbReference type="OrthoDB" id="195113at2"/>
<sequence length="184" mass="20065">MRKLTYYIAMTLDGVIAGPAGTTDFFMVDGPHQAAINETFADTVPPPWREQLGFGALTRFDTVLMGRQTYDLALAEGNPSPYPHLRQIVASRTARTSTDVEFTADPVATVRELKQRDGLGIWLCAGGKLAGALRDEIDELVLKVQPFVAGGGLRLVDGDFSPARFTLADSQVFDNGVTVLTYRR</sequence>
<dbReference type="InterPro" id="IPR050765">
    <property type="entry name" value="Riboflavin_Biosynth_HTPR"/>
</dbReference>
<accession>A0A4Q7J6Q9</accession>
<organism evidence="2 3">
    <name type="scientific">Amycolatopsis suaedae</name>
    <dbReference type="NCBI Taxonomy" id="2510978"/>
    <lineage>
        <taxon>Bacteria</taxon>
        <taxon>Bacillati</taxon>
        <taxon>Actinomycetota</taxon>
        <taxon>Actinomycetes</taxon>
        <taxon>Pseudonocardiales</taxon>
        <taxon>Pseudonocardiaceae</taxon>
        <taxon>Amycolatopsis</taxon>
    </lineage>
</organism>
<gene>
    <name evidence="2" type="ORF">EWH70_22305</name>
</gene>
<evidence type="ECO:0000313" key="2">
    <source>
        <dbReference type="EMBL" id="RZQ61694.1"/>
    </source>
</evidence>
<name>A0A4Q7J6Q9_9PSEU</name>
<dbReference type="Gene3D" id="3.40.430.10">
    <property type="entry name" value="Dihydrofolate Reductase, subunit A"/>
    <property type="match status" value="1"/>
</dbReference>
<keyword evidence="3" id="KW-1185">Reference proteome</keyword>
<dbReference type="EMBL" id="SFCC01000011">
    <property type="protein sequence ID" value="RZQ61694.1"/>
    <property type="molecule type" value="Genomic_DNA"/>
</dbReference>
<dbReference type="InterPro" id="IPR024072">
    <property type="entry name" value="DHFR-like_dom_sf"/>
</dbReference>
<evidence type="ECO:0000313" key="3">
    <source>
        <dbReference type="Proteomes" id="UP000292003"/>
    </source>
</evidence>
<dbReference type="InterPro" id="IPR002734">
    <property type="entry name" value="RibDG_C"/>
</dbReference>
<dbReference type="AlphaFoldDB" id="A0A4Q7J6Q9"/>
<dbReference type="PANTHER" id="PTHR38011">
    <property type="entry name" value="DIHYDROFOLATE REDUCTASE FAMILY PROTEIN (AFU_ORTHOLOGUE AFUA_8G06820)"/>
    <property type="match status" value="1"/>
</dbReference>
<feature type="domain" description="Bacterial bifunctional deaminase-reductase C-terminal" evidence="1">
    <location>
        <begin position="2"/>
        <end position="178"/>
    </location>
</feature>
<dbReference type="GO" id="GO:0009231">
    <property type="term" value="P:riboflavin biosynthetic process"/>
    <property type="evidence" value="ECO:0007669"/>
    <property type="project" value="InterPro"/>
</dbReference>
<protein>
    <submittedName>
        <fullName evidence="2">Dihydrofolate reductase</fullName>
    </submittedName>
</protein>
<dbReference type="GO" id="GO:0008703">
    <property type="term" value="F:5-amino-6-(5-phosphoribosylamino)uracil reductase activity"/>
    <property type="evidence" value="ECO:0007669"/>
    <property type="project" value="InterPro"/>
</dbReference>
<dbReference type="SUPFAM" id="SSF53597">
    <property type="entry name" value="Dihydrofolate reductase-like"/>
    <property type="match status" value="1"/>
</dbReference>
<comment type="caution">
    <text evidence="2">The sequence shown here is derived from an EMBL/GenBank/DDBJ whole genome shotgun (WGS) entry which is preliminary data.</text>
</comment>
<dbReference type="PANTHER" id="PTHR38011:SF11">
    <property type="entry name" value="2,5-DIAMINO-6-RIBOSYLAMINO-4(3H)-PYRIMIDINONE 5'-PHOSPHATE REDUCTASE"/>
    <property type="match status" value="1"/>
</dbReference>
<dbReference type="Pfam" id="PF01872">
    <property type="entry name" value="RibD_C"/>
    <property type="match status" value="1"/>
</dbReference>